<accession>A0A120I0Y2</accession>
<protein>
    <submittedName>
        <fullName evidence="1">Uncharacterized protein</fullName>
    </submittedName>
</protein>
<gene>
    <name evidence="1" type="ORF">AWU67_03115</name>
</gene>
<dbReference type="OrthoDB" id="3328874at2"/>
<sequence>MFFEQFPGQRSVRAEVARTILLFGSACEHPPTFAPEAMKPGWFEAISDGLSLDEYVESIFLISVGAQNSSGAFTPSWLDGPGFKGLDEVISFEAVRRTFSEHLVVSASSFKVVNLRFRGSVPSTQKKFAFNPLTDTPFIEGIAALPIAPWCQAAIAKATPPAIYHLGVRALDAGFTNDLGHVFQHYVGRQLELINGERSILPEVRYGPKKSSVDSCDWFLDLPGLLVMIECKARQPIESLRTGGTDWLRSVEDSIGKGIAQLNRSNSAIERIGSTDPRIDTTKRRVGIVVTLEPFYVDQNWLIRDQLAVSEFPVGAASIMEMEMLAMLSADELANALSDAAASSEGGVMLLSLALDAAAGRENPLLVSTWESIPLFARVEAAATRLRAEVSDRG</sequence>
<dbReference type="KEGG" id="mvd:AWU67_03115"/>
<reference evidence="1 2" key="1">
    <citation type="journal article" date="2016" name="J. Biotechnol.">
        <title>First complete genome sequence of a species in the genus Microterricola, an extremophilic cold active enzyme producing bacterial strain ERGS5:02 isolated from Sikkim Himalaya.</title>
        <authorList>
            <person name="Himanshu"/>
            <person name="Swarnkar M.K."/>
            <person name="Singh D."/>
            <person name="Kumar R."/>
        </authorList>
    </citation>
    <scope>NUCLEOTIDE SEQUENCE [LARGE SCALE GENOMIC DNA]</scope>
    <source>
        <strain evidence="1 2">ERGS5:02</strain>
    </source>
</reference>
<organism evidence="1 2">
    <name type="scientific">Microterricola viridarii</name>
    <dbReference type="NCBI Taxonomy" id="412690"/>
    <lineage>
        <taxon>Bacteria</taxon>
        <taxon>Bacillati</taxon>
        <taxon>Actinomycetota</taxon>
        <taxon>Actinomycetes</taxon>
        <taxon>Micrococcales</taxon>
        <taxon>Microbacteriaceae</taxon>
        <taxon>Microterricola</taxon>
    </lineage>
</organism>
<reference evidence="2" key="2">
    <citation type="submission" date="2016-01" db="EMBL/GenBank/DDBJ databases">
        <title>First complete genome sequence of a species in the genus Microterricola, an extremophilic cold active enzyme producing strain ERGS5:02 isolated from Sikkim Himalaya.</title>
        <authorList>
            <person name="Kumar R."/>
            <person name="Singh D."/>
            <person name="Swarnkar M.K."/>
        </authorList>
    </citation>
    <scope>NUCLEOTIDE SEQUENCE [LARGE SCALE GENOMIC DNA]</scope>
    <source>
        <strain evidence="2">ERGS5:02</strain>
    </source>
</reference>
<name>A0A120I0Y2_9MICO</name>
<dbReference type="RefSeq" id="WP_067226636.1">
    <property type="nucleotide sequence ID" value="NZ_CP014145.1"/>
</dbReference>
<dbReference type="EMBL" id="CP014145">
    <property type="protein sequence ID" value="AMB58023.1"/>
    <property type="molecule type" value="Genomic_DNA"/>
</dbReference>
<dbReference type="Proteomes" id="UP000058305">
    <property type="component" value="Chromosome"/>
</dbReference>
<dbReference type="AlphaFoldDB" id="A0A120I0Y2"/>
<proteinExistence type="predicted"/>
<keyword evidence="2" id="KW-1185">Reference proteome</keyword>
<evidence type="ECO:0000313" key="2">
    <source>
        <dbReference type="Proteomes" id="UP000058305"/>
    </source>
</evidence>
<evidence type="ECO:0000313" key="1">
    <source>
        <dbReference type="EMBL" id="AMB58023.1"/>
    </source>
</evidence>